<dbReference type="InterPro" id="IPR047215">
    <property type="entry name" value="Galactose_mutarotase-like"/>
</dbReference>
<dbReference type="PANTHER" id="PTHR10091">
    <property type="entry name" value="ALDOSE-1-EPIMERASE"/>
    <property type="match status" value="1"/>
</dbReference>
<dbReference type="PIRSF" id="PIRSF005096">
    <property type="entry name" value="GALM"/>
    <property type="match status" value="1"/>
</dbReference>
<reference evidence="15 16" key="1">
    <citation type="journal article" date="2011" name="Stand. Genomic Sci.">
        <title>Non-contiguous finished genome sequence of Bacteroides coprosuis type strain (PC139).</title>
        <authorList>
            <person name="Land M."/>
            <person name="Held B."/>
            <person name="Gronow S."/>
            <person name="Abt B."/>
            <person name="Lucas S."/>
            <person name="Del Rio T.G."/>
            <person name="Nolan M."/>
            <person name="Tice H."/>
            <person name="Cheng J.F."/>
            <person name="Pitluck S."/>
            <person name="Liolios K."/>
            <person name="Pagani I."/>
            <person name="Ivanova N."/>
            <person name="Mavromatis K."/>
            <person name="Mikhailova N."/>
            <person name="Pati A."/>
            <person name="Tapia R."/>
            <person name="Han C."/>
            <person name="Goodwin L."/>
            <person name="Chen A."/>
            <person name="Palaniappan K."/>
            <person name="Hauser L."/>
            <person name="Brambilla E.M."/>
            <person name="Rohde M."/>
            <person name="Goker M."/>
            <person name="Detter J.C."/>
            <person name="Woyke T."/>
            <person name="Bristow J."/>
            <person name="Eisen J.A."/>
            <person name="Markowitz V."/>
            <person name="Hugenholtz P."/>
            <person name="Kyrpides N.C."/>
            <person name="Klenk H.P."/>
            <person name="Lapidus A."/>
        </authorList>
    </citation>
    <scope>NUCLEOTIDE SEQUENCE [LARGE SCALE GENOMIC DNA]</scope>
    <source>
        <strain evidence="15 16">DSM 18011</strain>
    </source>
</reference>
<dbReference type="PANTHER" id="PTHR10091:SF0">
    <property type="entry name" value="GALACTOSE MUTAROTASE"/>
    <property type="match status" value="1"/>
</dbReference>
<sequence>MENKSNLKREDFQSIIEGKQTDLFILRNNKGMEVAVTNYGCTLLSIMVPDKSNKFDNVILGHSSLKDILSCPEPFLNTVVGRYANRIAKGKFTLNGNEYKLAINNGPNALHGGPTGFHTKVWDATQLNENSIVFKYLSTDGEEGYPGNLKVELTYSLDNNSNSLHINYQATTDQTTVVNLTSHGFFNLSGIGTPTSSIEDNIVYINADHYAPIDEVSIPTGEILKVAGTPMDFTSPKVVGDRINDNFRQLKYGSGYDHCYVLNKIEPKTLTLAASCQDPKSGRLMEVYTTEIGVQLYTGNWLGGFKGAHGATFPARSAICFEAQCLPDTPNKPYFPSAKLEPGEKYLQHTVYKFK</sequence>
<dbReference type="HOGENOM" id="CLU_031753_2_0_10"/>
<keyword evidence="8" id="KW-0106">Calcium</keyword>
<dbReference type="InterPro" id="IPR011013">
    <property type="entry name" value="Gal_mutarotase_sf_dom"/>
</dbReference>
<keyword evidence="6" id="KW-0963">Cytoplasm</keyword>
<feature type="active site" description="Proton donor" evidence="12">
    <location>
        <position position="183"/>
    </location>
</feature>
<comment type="subunit">
    <text evidence="5">Monomer.</text>
</comment>
<dbReference type="InterPro" id="IPR015443">
    <property type="entry name" value="Aldose_1-epimerase"/>
</dbReference>
<evidence type="ECO:0000256" key="1">
    <source>
        <dbReference type="ARBA" id="ARBA00001913"/>
    </source>
</evidence>
<evidence type="ECO:0000256" key="6">
    <source>
        <dbReference type="ARBA" id="ARBA00022490"/>
    </source>
</evidence>
<comment type="catalytic activity">
    <reaction evidence="11">
        <text>alpha-D-glucose = beta-D-glucose</text>
        <dbReference type="Rhea" id="RHEA:10264"/>
        <dbReference type="ChEBI" id="CHEBI:15903"/>
        <dbReference type="ChEBI" id="CHEBI:17925"/>
        <dbReference type="EC" id="5.1.3.3"/>
    </reaction>
</comment>
<dbReference type="Proteomes" id="UP000018439">
    <property type="component" value="Chromosome"/>
</dbReference>
<evidence type="ECO:0000256" key="9">
    <source>
        <dbReference type="ARBA" id="ARBA00023235"/>
    </source>
</evidence>
<evidence type="ECO:0000256" key="7">
    <source>
        <dbReference type="ARBA" id="ARBA00022553"/>
    </source>
</evidence>
<evidence type="ECO:0000256" key="11">
    <source>
        <dbReference type="PIRNR" id="PIRNR005096"/>
    </source>
</evidence>
<dbReference type="OrthoDB" id="9779408at2"/>
<dbReference type="EC" id="5.1.3.3" evidence="11"/>
<dbReference type="InterPro" id="IPR014718">
    <property type="entry name" value="GH-type_carb-bd"/>
</dbReference>
<evidence type="ECO:0000256" key="5">
    <source>
        <dbReference type="ARBA" id="ARBA00011245"/>
    </source>
</evidence>
<dbReference type="SUPFAM" id="SSF74650">
    <property type="entry name" value="Galactose mutarotase-like"/>
    <property type="match status" value="1"/>
</dbReference>
<dbReference type="InterPro" id="IPR008183">
    <property type="entry name" value="Aldose_1/G6P_1-epimerase"/>
</dbReference>
<proteinExistence type="inferred from homology"/>
<evidence type="ECO:0000256" key="8">
    <source>
        <dbReference type="ARBA" id="ARBA00022837"/>
    </source>
</evidence>
<feature type="binding site" evidence="14">
    <location>
        <begin position="85"/>
        <end position="86"/>
    </location>
    <ligand>
        <name>beta-D-galactose</name>
        <dbReference type="ChEBI" id="CHEBI:27667"/>
    </ligand>
</feature>
<gene>
    <name evidence="15" type="ORF">Bcop_2177</name>
</gene>
<comment type="pathway">
    <text evidence="3 11">Carbohydrate metabolism; hexose metabolism.</text>
</comment>
<evidence type="ECO:0000256" key="12">
    <source>
        <dbReference type="PIRSR" id="PIRSR005096-1"/>
    </source>
</evidence>
<dbReference type="GO" id="GO:0005737">
    <property type="term" value="C:cytoplasm"/>
    <property type="evidence" value="ECO:0007669"/>
    <property type="project" value="UniProtKB-SubCell"/>
</dbReference>
<dbReference type="Pfam" id="PF01263">
    <property type="entry name" value="Aldose_epim"/>
    <property type="match status" value="1"/>
</dbReference>
<keyword evidence="16" id="KW-1185">Reference proteome</keyword>
<evidence type="ECO:0000313" key="16">
    <source>
        <dbReference type="Proteomes" id="UP000018439"/>
    </source>
</evidence>
<evidence type="ECO:0000313" key="15">
    <source>
        <dbReference type="EMBL" id="EGJ72341.1"/>
    </source>
</evidence>
<dbReference type="Gene3D" id="2.70.98.10">
    <property type="match status" value="1"/>
</dbReference>
<evidence type="ECO:0000256" key="14">
    <source>
        <dbReference type="PIRSR" id="PIRSR005096-3"/>
    </source>
</evidence>
<evidence type="ECO:0000256" key="2">
    <source>
        <dbReference type="ARBA" id="ARBA00004496"/>
    </source>
</evidence>
<protein>
    <recommendedName>
        <fullName evidence="11">Aldose 1-epimerase</fullName>
        <ecNumber evidence="11">5.1.3.3</ecNumber>
    </recommendedName>
</protein>
<comment type="subcellular location">
    <subcellularLocation>
        <location evidence="2">Cytoplasm</location>
    </subcellularLocation>
</comment>
<dbReference type="GO" id="GO:0030246">
    <property type="term" value="F:carbohydrate binding"/>
    <property type="evidence" value="ECO:0007669"/>
    <property type="project" value="InterPro"/>
</dbReference>
<evidence type="ECO:0000256" key="10">
    <source>
        <dbReference type="ARBA" id="ARBA00023277"/>
    </source>
</evidence>
<dbReference type="EMBL" id="CM001167">
    <property type="protein sequence ID" value="EGJ72341.1"/>
    <property type="molecule type" value="Genomic_DNA"/>
</dbReference>
<dbReference type="FunFam" id="2.70.98.10:FF:000003">
    <property type="entry name" value="Aldose 1-epimerase"/>
    <property type="match status" value="1"/>
</dbReference>
<dbReference type="STRING" id="679937.Bcop_2177"/>
<evidence type="ECO:0000256" key="13">
    <source>
        <dbReference type="PIRSR" id="PIRSR005096-2"/>
    </source>
</evidence>
<dbReference type="UniPathway" id="UPA00242"/>
<dbReference type="GO" id="GO:0006006">
    <property type="term" value="P:glucose metabolic process"/>
    <property type="evidence" value="ECO:0007669"/>
    <property type="project" value="TreeGrafter"/>
</dbReference>
<organism evidence="15 16">
    <name type="scientific">Bacteroides coprosuis DSM 18011</name>
    <dbReference type="NCBI Taxonomy" id="679937"/>
    <lineage>
        <taxon>Bacteria</taxon>
        <taxon>Pseudomonadati</taxon>
        <taxon>Bacteroidota</taxon>
        <taxon>Bacteroidia</taxon>
        <taxon>Bacteroidales</taxon>
        <taxon>Bacteroidaceae</taxon>
        <taxon>Bacteroides</taxon>
    </lineage>
</organism>
<feature type="binding site" evidence="13">
    <location>
        <position position="257"/>
    </location>
    <ligand>
        <name>beta-D-galactose</name>
        <dbReference type="ChEBI" id="CHEBI:27667"/>
    </ligand>
</feature>
<dbReference type="AlphaFoldDB" id="F3ZTV7"/>
<dbReference type="CDD" id="cd09019">
    <property type="entry name" value="galactose_mutarotase_like"/>
    <property type="match status" value="1"/>
</dbReference>
<keyword evidence="7" id="KW-0597">Phosphoprotein</keyword>
<evidence type="ECO:0000256" key="4">
    <source>
        <dbReference type="ARBA" id="ARBA00006206"/>
    </source>
</evidence>
<comment type="similarity">
    <text evidence="4 11">Belongs to the aldose epimerase family.</text>
</comment>
<name>F3ZTV7_9BACE</name>
<feature type="active site" description="Proton acceptor" evidence="12">
    <location>
        <position position="322"/>
    </location>
</feature>
<accession>F3ZTV7</accession>
<keyword evidence="9 11" id="KW-0413">Isomerase</keyword>
<dbReference type="eggNOG" id="COG2017">
    <property type="taxonomic scope" value="Bacteria"/>
</dbReference>
<keyword evidence="10 11" id="KW-0119">Carbohydrate metabolism</keyword>
<evidence type="ECO:0000256" key="3">
    <source>
        <dbReference type="ARBA" id="ARBA00005028"/>
    </source>
</evidence>
<dbReference type="GO" id="GO:0033499">
    <property type="term" value="P:galactose catabolic process via UDP-galactose, Leloir pathway"/>
    <property type="evidence" value="ECO:0007669"/>
    <property type="project" value="TreeGrafter"/>
</dbReference>
<dbReference type="NCBIfam" id="NF008277">
    <property type="entry name" value="PRK11055.1"/>
    <property type="match status" value="1"/>
</dbReference>
<dbReference type="GO" id="GO:0004034">
    <property type="term" value="F:aldose 1-epimerase activity"/>
    <property type="evidence" value="ECO:0007669"/>
    <property type="project" value="UniProtKB-EC"/>
</dbReference>
<comment type="cofactor">
    <cofactor evidence="1">
        <name>Ca(2+)</name>
        <dbReference type="ChEBI" id="CHEBI:29108"/>
    </cofactor>
</comment>